<dbReference type="AlphaFoldDB" id="A0AA86TKU3"/>
<evidence type="ECO:0000313" key="1">
    <source>
        <dbReference type="EMBL" id="CAI9920276.1"/>
    </source>
</evidence>
<reference evidence="1" key="1">
    <citation type="submission" date="2023-06" db="EMBL/GenBank/DDBJ databases">
        <authorList>
            <person name="Kurt Z."/>
        </authorList>
    </citation>
    <scope>NUCLEOTIDE SEQUENCE</scope>
</reference>
<dbReference type="EMBL" id="CAXDID020000441">
    <property type="protein sequence ID" value="CAL6092066.1"/>
    <property type="molecule type" value="Genomic_DNA"/>
</dbReference>
<protein>
    <submittedName>
        <fullName evidence="2">Hypothetical_protein</fullName>
    </submittedName>
</protein>
<evidence type="ECO:0000313" key="3">
    <source>
        <dbReference type="Proteomes" id="UP001642409"/>
    </source>
</evidence>
<name>A0AA86TKU3_9EUKA</name>
<comment type="caution">
    <text evidence="1">The sequence shown here is derived from an EMBL/GenBank/DDBJ whole genome shotgun (WGS) entry which is preliminary data.</text>
</comment>
<dbReference type="EMBL" id="CATOUU010000198">
    <property type="protein sequence ID" value="CAI9920276.1"/>
    <property type="molecule type" value="Genomic_DNA"/>
</dbReference>
<sequence>MKTVMMKKLFYGFTTTAKLESFTSAVKRHQKVAQAQHQIIQKITNFCIINLENFMKIKYLIKLMNSAQNLITFKLSSQLNRLNLAANDFIAFSVTNNVFE</sequence>
<evidence type="ECO:0000313" key="2">
    <source>
        <dbReference type="EMBL" id="CAL6092066.1"/>
    </source>
</evidence>
<reference evidence="2 3" key="2">
    <citation type="submission" date="2024-07" db="EMBL/GenBank/DDBJ databases">
        <authorList>
            <person name="Akdeniz Z."/>
        </authorList>
    </citation>
    <scope>NUCLEOTIDE SEQUENCE [LARGE SCALE GENOMIC DNA]</scope>
</reference>
<gene>
    <name evidence="2" type="ORF">HINF_LOCUS66087</name>
    <name evidence="1" type="ORF">HINF_LOCUS7921</name>
</gene>
<dbReference type="Proteomes" id="UP001642409">
    <property type="component" value="Unassembled WGS sequence"/>
</dbReference>
<organism evidence="1">
    <name type="scientific">Hexamita inflata</name>
    <dbReference type="NCBI Taxonomy" id="28002"/>
    <lineage>
        <taxon>Eukaryota</taxon>
        <taxon>Metamonada</taxon>
        <taxon>Diplomonadida</taxon>
        <taxon>Hexamitidae</taxon>
        <taxon>Hexamitinae</taxon>
        <taxon>Hexamita</taxon>
    </lineage>
</organism>
<keyword evidence="3" id="KW-1185">Reference proteome</keyword>
<proteinExistence type="predicted"/>
<accession>A0AA86TKU3</accession>